<dbReference type="InParanoid" id="A0A166MP54"/>
<dbReference type="OrthoDB" id="3322634at2759"/>
<dbReference type="AlphaFoldDB" id="A0A166MP54"/>
<evidence type="ECO:0000259" key="1">
    <source>
        <dbReference type="PROSITE" id="PS50181"/>
    </source>
</evidence>
<dbReference type="PROSITE" id="PS50181">
    <property type="entry name" value="FBOX"/>
    <property type="match status" value="1"/>
</dbReference>
<proteinExistence type="predicted"/>
<keyword evidence="3" id="KW-1185">Reference proteome</keyword>
<dbReference type="Gene3D" id="1.20.1280.50">
    <property type="match status" value="1"/>
</dbReference>
<dbReference type="EMBL" id="KV427015">
    <property type="protein sequence ID" value="KZV78247.1"/>
    <property type="molecule type" value="Genomic_DNA"/>
</dbReference>
<protein>
    <recommendedName>
        <fullName evidence="1">F-box domain-containing protein</fullName>
    </recommendedName>
</protein>
<sequence length="595" mass="67301">MDCFHRIPTELVSYILDFLTQRDVLNVAATCARLKNVASAHQLFYRYISLRVPQPYYIANDVDSLALSPEIIRFEQSMDDARQAQRRVSVSIWIPFFSSPWWSNLNWDMIRSDYSLVIQQRVVATLGRSLQDYVISLTIHTQCFGGLFHGIFSTTPALYLRHLSLSLYDESDDSGYEEWHGNVISAEIFACLAPRLRSVEIDNRVTNYPIAAFSRVREVILTSGLIPLHDVALHFPQVQHLTFTVNITYLPRCYDCNEEETAAAVIVLQTMLRSLRFTLDDSECSSTVAPLAGLLFGACTSIPLVDIELGDTSYIPDLAPLLQAFVRHGPFTINLHYYSCPSLDKLVDVMHLVDEDEPWDDVVYEDMNRAFDDRVMFRMSSCSTEHTLAARFAALGLHWCLNELRIIRSSITTLHIFYLYLQPRCLALEAVASLPGLQTLYIDLVSHFRLDWELRYLLESLAALKASSTERDPLSGDDVCQRDIDGSSTDRQDFAAESSWWPVVTEVAFFASNLDPSMPRTVMVSPADIALYATHICLPAQSQGAQSPTLQVYETVTVFGDDLLPLHEIFSAVTIDDLRPSTLQSVRPVSEMYPD</sequence>
<gene>
    <name evidence="2" type="ORF">EXIGLDRAFT_847702</name>
</gene>
<reference evidence="2 3" key="1">
    <citation type="journal article" date="2016" name="Mol. Biol. Evol.">
        <title>Comparative Genomics of Early-Diverging Mushroom-Forming Fungi Provides Insights into the Origins of Lignocellulose Decay Capabilities.</title>
        <authorList>
            <person name="Nagy L.G."/>
            <person name="Riley R."/>
            <person name="Tritt A."/>
            <person name="Adam C."/>
            <person name="Daum C."/>
            <person name="Floudas D."/>
            <person name="Sun H."/>
            <person name="Yadav J.S."/>
            <person name="Pangilinan J."/>
            <person name="Larsson K.H."/>
            <person name="Matsuura K."/>
            <person name="Barry K."/>
            <person name="Labutti K."/>
            <person name="Kuo R."/>
            <person name="Ohm R.A."/>
            <person name="Bhattacharya S.S."/>
            <person name="Shirouzu T."/>
            <person name="Yoshinaga Y."/>
            <person name="Martin F.M."/>
            <person name="Grigoriev I.V."/>
            <person name="Hibbett D.S."/>
        </authorList>
    </citation>
    <scope>NUCLEOTIDE SEQUENCE [LARGE SCALE GENOMIC DNA]</scope>
    <source>
        <strain evidence="2 3">HHB12029</strain>
    </source>
</reference>
<accession>A0A166MP54</accession>
<evidence type="ECO:0000313" key="2">
    <source>
        <dbReference type="EMBL" id="KZV78247.1"/>
    </source>
</evidence>
<dbReference type="InterPro" id="IPR036047">
    <property type="entry name" value="F-box-like_dom_sf"/>
</dbReference>
<feature type="domain" description="F-box" evidence="1">
    <location>
        <begin position="1"/>
        <end position="47"/>
    </location>
</feature>
<dbReference type="Proteomes" id="UP000077266">
    <property type="component" value="Unassembled WGS sequence"/>
</dbReference>
<dbReference type="Pfam" id="PF12937">
    <property type="entry name" value="F-box-like"/>
    <property type="match status" value="1"/>
</dbReference>
<dbReference type="InterPro" id="IPR001810">
    <property type="entry name" value="F-box_dom"/>
</dbReference>
<evidence type="ECO:0000313" key="3">
    <source>
        <dbReference type="Proteomes" id="UP000077266"/>
    </source>
</evidence>
<name>A0A166MP54_EXIGL</name>
<dbReference type="SUPFAM" id="SSF81383">
    <property type="entry name" value="F-box domain"/>
    <property type="match status" value="1"/>
</dbReference>
<organism evidence="2 3">
    <name type="scientific">Exidia glandulosa HHB12029</name>
    <dbReference type="NCBI Taxonomy" id="1314781"/>
    <lineage>
        <taxon>Eukaryota</taxon>
        <taxon>Fungi</taxon>
        <taxon>Dikarya</taxon>
        <taxon>Basidiomycota</taxon>
        <taxon>Agaricomycotina</taxon>
        <taxon>Agaricomycetes</taxon>
        <taxon>Auriculariales</taxon>
        <taxon>Exidiaceae</taxon>
        <taxon>Exidia</taxon>
    </lineage>
</organism>